<dbReference type="Proteomes" id="UP000240042">
    <property type="component" value="Unassembled WGS sequence"/>
</dbReference>
<evidence type="ECO:0000313" key="2">
    <source>
        <dbReference type="Proteomes" id="UP000240042"/>
    </source>
</evidence>
<dbReference type="STRING" id="34097.SAMN02745150_00656"/>
<dbReference type="EMBL" id="FOKY01000002">
    <property type="protein sequence ID" value="SFB75824.1"/>
    <property type="molecule type" value="Genomic_DNA"/>
</dbReference>
<gene>
    <name evidence="1" type="ORF">SAMN02745150_00656</name>
</gene>
<protein>
    <submittedName>
        <fullName evidence="1">Uncharacterized protein</fullName>
    </submittedName>
</protein>
<proteinExistence type="predicted"/>
<keyword evidence="2" id="KW-1185">Reference proteome</keyword>
<organism evidence="1 2">
    <name type="scientific">Brevinema andersonii</name>
    <dbReference type="NCBI Taxonomy" id="34097"/>
    <lineage>
        <taxon>Bacteria</taxon>
        <taxon>Pseudomonadati</taxon>
        <taxon>Spirochaetota</taxon>
        <taxon>Spirochaetia</taxon>
        <taxon>Brevinematales</taxon>
        <taxon>Brevinemataceae</taxon>
        <taxon>Brevinema</taxon>
    </lineage>
</organism>
<accession>A0A1I1DLW5</accession>
<name>A0A1I1DLW5_BREAD</name>
<evidence type="ECO:0000313" key="1">
    <source>
        <dbReference type="EMBL" id="SFB75824.1"/>
    </source>
</evidence>
<sequence length="130" mass="14285">MIKKLLSLLLLSTCSTSFDKTKFLRDAQGSYIITRAGVEFLTRENSACTIKLNSAIEITASGDIISSGTVLFSLVEIKSESTAIFRYLHNNTYLAMGLKPTTRLIANTNNVRSVGDVRFELFVPIASKNS</sequence>
<dbReference type="RefSeq" id="WP_092318587.1">
    <property type="nucleotide sequence ID" value="NZ_FOKY01000002.1"/>
</dbReference>
<dbReference type="AlphaFoldDB" id="A0A1I1DLW5"/>
<reference evidence="2" key="1">
    <citation type="submission" date="2016-10" db="EMBL/GenBank/DDBJ databases">
        <authorList>
            <person name="Varghese N."/>
            <person name="Submissions S."/>
        </authorList>
    </citation>
    <scope>NUCLEOTIDE SEQUENCE [LARGE SCALE GENOMIC DNA]</scope>
    <source>
        <strain evidence="2">ATCC 43811</strain>
    </source>
</reference>